<evidence type="ECO:0000313" key="4">
    <source>
        <dbReference type="EMBL" id="KAK0671953.1"/>
    </source>
</evidence>
<keyword evidence="2" id="KW-1133">Transmembrane helix</keyword>
<accession>A0AA40DF45</accession>
<gene>
    <name evidence="4" type="ORF">QBC41DRAFT_383979</name>
</gene>
<feature type="chain" id="PRO_5041454609" evidence="3">
    <location>
        <begin position="29"/>
        <end position="298"/>
    </location>
</feature>
<feature type="signal peptide" evidence="3">
    <location>
        <begin position="1"/>
        <end position="28"/>
    </location>
</feature>
<organism evidence="4 5">
    <name type="scientific">Cercophora samala</name>
    <dbReference type="NCBI Taxonomy" id="330535"/>
    <lineage>
        <taxon>Eukaryota</taxon>
        <taxon>Fungi</taxon>
        <taxon>Dikarya</taxon>
        <taxon>Ascomycota</taxon>
        <taxon>Pezizomycotina</taxon>
        <taxon>Sordariomycetes</taxon>
        <taxon>Sordariomycetidae</taxon>
        <taxon>Sordariales</taxon>
        <taxon>Lasiosphaeriaceae</taxon>
        <taxon>Cercophora</taxon>
    </lineage>
</organism>
<keyword evidence="5" id="KW-1185">Reference proteome</keyword>
<feature type="region of interest" description="Disordered" evidence="1">
    <location>
        <begin position="256"/>
        <end position="298"/>
    </location>
</feature>
<keyword evidence="3" id="KW-0732">Signal</keyword>
<dbReference type="Proteomes" id="UP001174997">
    <property type="component" value="Unassembled WGS sequence"/>
</dbReference>
<feature type="compositionally biased region" description="Basic and acidic residues" evidence="1">
    <location>
        <begin position="256"/>
        <end position="266"/>
    </location>
</feature>
<feature type="transmembrane region" description="Helical" evidence="2">
    <location>
        <begin position="177"/>
        <end position="199"/>
    </location>
</feature>
<name>A0AA40DF45_9PEZI</name>
<evidence type="ECO:0000256" key="1">
    <source>
        <dbReference type="SAM" id="MobiDB-lite"/>
    </source>
</evidence>
<dbReference type="EMBL" id="JAULSY010000017">
    <property type="protein sequence ID" value="KAK0671953.1"/>
    <property type="molecule type" value="Genomic_DNA"/>
</dbReference>
<keyword evidence="2" id="KW-0472">Membrane</keyword>
<reference evidence="4" key="1">
    <citation type="submission" date="2023-06" db="EMBL/GenBank/DDBJ databases">
        <title>Genome-scale phylogeny and comparative genomics of the fungal order Sordariales.</title>
        <authorList>
            <consortium name="Lawrence Berkeley National Laboratory"/>
            <person name="Hensen N."/>
            <person name="Bonometti L."/>
            <person name="Westerberg I."/>
            <person name="Brannstrom I.O."/>
            <person name="Guillou S."/>
            <person name="Cros-Aarteil S."/>
            <person name="Calhoun S."/>
            <person name="Haridas S."/>
            <person name="Kuo A."/>
            <person name="Mondo S."/>
            <person name="Pangilinan J."/>
            <person name="Riley R."/>
            <person name="Labutti K."/>
            <person name="Andreopoulos B."/>
            <person name="Lipzen A."/>
            <person name="Chen C."/>
            <person name="Yanf M."/>
            <person name="Daum C."/>
            <person name="Ng V."/>
            <person name="Clum A."/>
            <person name="Steindorff A."/>
            <person name="Ohm R."/>
            <person name="Martin F."/>
            <person name="Silar P."/>
            <person name="Natvig D."/>
            <person name="Lalanne C."/>
            <person name="Gautier V."/>
            <person name="Ament-Velasquez S.L."/>
            <person name="Kruys A."/>
            <person name="Hutchinson M.I."/>
            <person name="Powell A.J."/>
            <person name="Barry K."/>
            <person name="Miller A.N."/>
            <person name="Grigoriev I.V."/>
            <person name="Debuchy R."/>
            <person name="Gladieux P."/>
            <person name="Thoren M.H."/>
            <person name="Johannesson H."/>
        </authorList>
    </citation>
    <scope>NUCLEOTIDE SEQUENCE</scope>
    <source>
        <strain evidence="4">CBS 307.81</strain>
    </source>
</reference>
<evidence type="ECO:0000256" key="2">
    <source>
        <dbReference type="SAM" id="Phobius"/>
    </source>
</evidence>
<proteinExistence type="predicted"/>
<protein>
    <submittedName>
        <fullName evidence="4">Uncharacterized protein</fullName>
    </submittedName>
</protein>
<keyword evidence="2" id="KW-0812">Transmembrane</keyword>
<evidence type="ECO:0000313" key="5">
    <source>
        <dbReference type="Proteomes" id="UP001174997"/>
    </source>
</evidence>
<dbReference type="AlphaFoldDB" id="A0AA40DF45"/>
<comment type="caution">
    <text evidence="4">The sequence shown here is derived from an EMBL/GenBank/DDBJ whole genome shotgun (WGS) entry which is preliminary data.</text>
</comment>
<evidence type="ECO:0000256" key="3">
    <source>
        <dbReference type="SAM" id="SignalP"/>
    </source>
</evidence>
<sequence length="298" mass="33522">MHVRIFNPIQRAVSLVLLLLHILPVRTAVFINPPENVEFPPRFFLGNRYLIQWRAEHGFSDLLTVQIRHWSLATMSDVEIGNVIKDIECTPDWYFEEWWYIGDNDNINYSVISAGPEFSLSLRRSGDPTWRHDSVRFIIEGNQSDSTAYTTSTTEVPSLQTSHDIVVLDNRPLKVEIGLGVGLGIPALAVLGIVTTKFLMRRRKKAKRKDACVENAQTNDVAELDSTITASLSAHELAANKKYPVHELAENKDPAHEFATKNHDSVLTELPAEPVAQEEEGEVSEPLGRTSREEVATK</sequence>